<feature type="compositionally biased region" description="Low complexity" evidence="1">
    <location>
        <begin position="1308"/>
        <end position="1322"/>
    </location>
</feature>
<organism evidence="2 3">
    <name type="scientific">Symbiodinium microadriaticum</name>
    <name type="common">Dinoflagellate</name>
    <name type="synonym">Zooxanthella microadriatica</name>
    <dbReference type="NCBI Taxonomy" id="2951"/>
    <lineage>
        <taxon>Eukaryota</taxon>
        <taxon>Sar</taxon>
        <taxon>Alveolata</taxon>
        <taxon>Dinophyceae</taxon>
        <taxon>Suessiales</taxon>
        <taxon>Symbiodiniaceae</taxon>
        <taxon>Symbiodinium</taxon>
    </lineage>
</organism>
<reference evidence="2 3" key="1">
    <citation type="submission" date="2016-02" db="EMBL/GenBank/DDBJ databases">
        <title>Genome analysis of coral dinoflagellate symbionts highlights evolutionary adaptations to a symbiotic lifestyle.</title>
        <authorList>
            <person name="Aranda M."/>
            <person name="Li Y."/>
            <person name="Liew Y.J."/>
            <person name="Baumgarten S."/>
            <person name="Simakov O."/>
            <person name="Wilson M."/>
            <person name="Piel J."/>
            <person name="Ashoor H."/>
            <person name="Bougouffa S."/>
            <person name="Bajic V.B."/>
            <person name="Ryu T."/>
            <person name="Ravasi T."/>
            <person name="Bayer T."/>
            <person name="Micklem G."/>
            <person name="Kim H."/>
            <person name="Bhak J."/>
            <person name="Lajeunesse T.C."/>
            <person name="Voolstra C.R."/>
        </authorList>
    </citation>
    <scope>NUCLEOTIDE SEQUENCE [LARGE SCALE GENOMIC DNA]</scope>
    <source>
        <strain evidence="2 3">CCMP2467</strain>
    </source>
</reference>
<protein>
    <submittedName>
        <fullName evidence="2">Uncharacterized protein</fullName>
    </submittedName>
</protein>
<evidence type="ECO:0000313" key="3">
    <source>
        <dbReference type="Proteomes" id="UP000186817"/>
    </source>
</evidence>
<feature type="region of interest" description="Disordered" evidence="1">
    <location>
        <begin position="1305"/>
        <end position="1338"/>
    </location>
</feature>
<feature type="compositionally biased region" description="Basic and acidic residues" evidence="1">
    <location>
        <begin position="209"/>
        <end position="218"/>
    </location>
</feature>
<feature type="compositionally biased region" description="Polar residues" evidence="1">
    <location>
        <begin position="864"/>
        <end position="894"/>
    </location>
</feature>
<feature type="region of interest" description="Disordered" evidence="1">
    <location>
        <begin position="930"/>
        <end position="1150"/>
    </location>
</feature>
<dbReference type="EMBL" id="LSRX01000376">
    <property type="protein sequence ID" value="OLP99044.1"/>
    <property type="molecule type" value="Genomic_DNA"/>
</dbReference>
<feature type="compositionally biased region" description="Basic and acidic residues" evidence="1">
    <location>
        <begin position="807"/>
        <end position="817"/>
    </location>
</feature>
<feature type="compositionally biased region" description="Polar residues" evidence="1">
    <location>
        <begin position="969"/>
        <end position="981"/>
    </location>
</feature>
<feature type="compositionally biased region" description="Acidic residues" evidence="1">
    <location>
        <begin position="110"/>
        <end position="122"/>
    </location>
</feature>
<name>A0A1Q9DV56_SYMMI</name>
<feature type="compositionally biased region" description="Basic and acidic residues" evidence="1">
    <location>
        <begin position="256"/>
        <end position="267"/>
    </location>
</feature>
<sequence>MSESSSLVAGDAGEVQPNIQILCDCIDSTLDDEIDWERNVVKIDPNSAASGGVFERDASRLDQTEELQALKDIICKFKGFKPIGGDHGSVTDEVGEAVHVPGQTRSFMSEDAEDAEDLEEEQAPASAAGEPEPAPEPAAEEEMSKAPPTAVEKGANTPTDGGGAASESSGRGPLIPKEAAELYDQLKDLGGSTEDLDILFRQAALKAQARAEKADKVLTKGQAKTKAKAKAKAKGKGKKTLEEEGNQDTENPPGNGHEDDGGDEKEAPPVPTAKNPKEKEEANVTANAPPVPTAENPKKKKEEANEPQPDAKKQKKEDSKQASRLEVNSQGATQITFQKWGMQYGFQLAMILAGWVPYENLAQPVPDPRDPAQDGRDRESERERERELQAAHYVASVATNHGRDLMALEVFSGAGYVAQAFRGDMGDRASTFDCADGAEEDICTNMGFLNLLKKNKQNPWGNLEQSSVRYSNMISARFCLLLFLATARHCYSAIEQPMSSTLRRWLGIKNKLSKQKRNEFSRSTLVVRKKRIDGTEAVSDPSRLPGPRLDLYEITAAAAQLVAQRKYWLPKAFFLPMSKTDNPGDWTEAGLDDLRSYLLAEAANGNWKPLEGLRKQEGSRAEISDRVKDLVAKAKAQHFGKAAAPKPVATACRSSTPPPMLAKASSTPPPPDSPAPMSTTESPPLTQPVKRLRSVQSEIGSEATSAAPTLPSFAASSYKHATPHHSDSQTTICADLEKLKLSGHNSQDLSGLLEERFEIEPEVCSTCGQQCSDLTEKIQKGPKSYCGLVCLLKQAQSATGVTLTSEKQPEAEPDTTKAPKTTAAEASHESKPSEIAQETKAAATPEVSKPNEMRQETKPATCEASKTSETPQESKPATSEVANPAPASQVTTRAAESDYIQAMLRRPPTDLIDTIVPDELMDVAQQTLIKPDVSMQVPKAPQFTEPVPKDAQQTKPAATQQTEPVPKDGQQTKPVATQQTEPVPKDVEQTKPVATQQTEPVPKDVEQTKPVATQQTEPVKDTQQTEPVKDTQQTEPVPKDKQQTKPVATEQTEPVKDTQQTEPVATQQTEPAPNKDTQQTAVTTKPAEEMSTEELVQEMERELSRPAPPTPVKEEPKNKPEPLVQVKTEPAEDTRAPETAPPEEEDKKANLAKVRSKIFDAAGKSRALDTQYGGSKVMKHYYEVFISSQEDWMSSSIMVNVLHKKNKKRKGKNVWRKFEDLVKQHGEAVATALAETKKQQDPEGSGVWWKPHPDMPKLKVWELFKVFDSQEELTESEDETGFELSSKVDLDHSGTAGALSQVLDIRGPSSSNNKQNPNKSDNQPPPLPKPNPKPKGQKTVRQAADALLKKMSLKLTEGEGIETMLRSAAMLEASMKDIQPHIEGMTQEKKNLKAAMDADMDEKQLSNLVDHINTIINGFDEQVKTAKRSLPKAPKAAKKAKAKVTVFQELFGAAYFLEWEWSSGVAQELADVISAAPRQRWALQRQRVWRLWRDWVQGAGNLAMFGETYGAK</sequence>
<feature type="compositionally biased region" description="Polar residues" evidence="1">
    <location>
        <begin position="694"/>
        <end position="707"/>
    </location>
</feature>
<feature type="region of interest" description="Disordered" evidence="1">
    <location>
        <begin position="109"/>
        <end position="179"/>
    </location>
</feature>
<accession>A0A1Q9DV56</accession>
<feature type="compositionally biased region" description="Polar residues" evidence="1">
    <location>
        <begin position="1044"/>
        <end position="1083"/>
    </location>
</feature>
<feature type="region of interest" description="Disordered" evidence="1">
    <location>
        <begin position="209"/>
        <end position="328"/>
    </location>
</feature>
<evidence type="ECO:0000313" key="2">
    <source>
        <dbReference type="EMBL" id="OLP99044.1"/>
    </source>
</evidence>
<keyword evidence="3" id="KW-1185">Reference proteome</keyword>
<feature type="region of interest" description="Disordered" evidence="1">
    <location>
        <begin position="362"/>
        <end position="386"/>
    </location>
</feature>
<feature type="compositionally biased region" description="Pro residues" evidence="1">
    <location>
        <begin position="1323"/>
        <end position="1333"/>
    </location>
</feature>
<dbReference type="Proteomes" id="UP000186817">
    <property type="component" value="Unassembled WGS sequence"/>
</dbReference>
<feature type="compositionally biased region" description="Basic and acidic residues" evidence="1">
    <location>
        <begin position="296"/>
        <end position="323"/>
    </location>
</feature>
<evidence type="ECO:0000256" key="1">
    <source>
        <dbReference type="SAM" id="MobiDB-lite"/>
    </source>
</evidence>
<gene>
    <name evidence="2" type="ORF">AK812_SmicGene18438</name>
</gene>
<proteinExistence type="predicted"/>
<feature type="compositionally biased region" description="Polar residues" evidence="1">
    <location>
        <begin position="1010"/>
        <end position="1035"/>
    </location>
</feature>
<feature type="compositionally biased region" description="Low complexity" evidence="1">
    <location>
        <begin position="951"/>
        <end position="962"/>
    </location>
</feature>
<feature type="region of interest" description="Disordered" evidence="1">
    <location>
        <begin position="638"/>
        <end position="708"/>
    </location>
</feature>
<feature type="compositionally biased region" description="Basic residues" evidence="1">
    <location>
        <begin position="223"/>
        <end position="238"/>
    </location>
</feature>
<feature type="region of interest" description="Disordered" evidence="1">
    <location>
        <begin position="802"/>
        <end position="894"/>
    </location>
</feature>
<dbReference type="OrthoDB" id="10379414at2759"/>
<comment type="caution">
    <text evidence="2">The sequence shown here is derived from an EMBL/GenBank/DDBJ whole genome shotgun (WGS) entry which is preliminary data.</text>
</comment>
<feature type="compositionally biased region" description="Basic and acidic residues" evidence="1">
    <location>
        <begin position="367"/>
        <end position="386"/>
    </location>
</feature>